<evidence type="ECO:0000256" key="1">
    <source>
        <dbReference type="ARBA" id="ARBA00022598"/>
    </source>
</evidence>
<dbReference type="PANTHER" id="PTHR43033">
    <property type="entry name" value="TRNA(ILE)-LYSIDINE SYNTHASE-RELATED"/>
    <property type="match status" value="1"/>
</dbReference>
<evidence type="ECO:0000256" key="2">
    <source>
        <dbReference type="ARBA" id="ARBA00022694"/>
    </source>
</evidence>
<comment type="similarity">
    <text evidence="6">Belongs to the tRNA(Ile)-lysidine synthase family.</text>
</comment>
<protein>
    <recommendedName>
        <fullName evidence="6">tRNA(Ile)-lysidine synthase</fullName>
        <ecNumber evidence="6">6.3.4.19</ecNumber>
    </recommendedName>
    <alternativeName>
        <fullName evidence="6">tRNA(Ile)-2-lysyl-cytidine synthase</fullName>
    </alternativeName>
    <alternativeName>
        <fullName evidence="6">tRNA(Ile)-lysidine synthetase</fullName>
    </alternativeName>
</protein>
<feature type="domain" description="tRNA(Ile)-lysidine/2-thiocytidine synthase N-terminal" evidence="7">
    <location>
        <begin position="30"/>
        <end position="206"/>
    </location>
</feature>
<dbReference type="EC" id="6.3.4.19" evidence="6"/>
<sequence>MGAAEFAALMRGCAPTPWPDATAAWTPRLAAGVSGGPDSLALALLAHDWVRSRGGTLLALVADHGLRPESAAEAAGVVAALAGRGIASRLLRLGLPPGPALQERARAARHAALLEACREAGIPWLLLGHQRDDQAETVLFRALRGSGGTGLAGMAPWRSAGAALVLRPLLGVPRTRLEATVAAAGLLPVRDPSNDDPRFARARLRAALAGGGGTALAEAALAFARRRGRTEAALAERLALAAEIRPEGFCRLDPAALGTDPVAVAALRALLRTVAGAAHAPAVTAVRDLLARARMGQGGTLGGALLRPAGGVWLLLREAAAIGPDVPAVAGACWDGRFRQSGPGDPACRLAPLGTAHRRLGRVAGGLPPAVLRTLPAVWRDAALVAVPLLDHPTARLGAAFRLRFAPAAGPAA</sequence>
<comment type="catalytic activity">
    <reaction evidence="5 6">
        <text>cytidine(34) in tRNA(Ile2) + L-lysine + ATP = lysidine(34) in tRNA(Ile2) + AMP + diphosphate + H(+)</text>
        <dbReference type="Rhea" id="RHEA:43744"/>
        <dbReference type="Rhea" id="RHEA-COMP:10625"/>
        <dbReference type="Rhea" id="RHEA-COMP:10670"/>
        <dbReference type="ChEBI" id="CHEBI:15378"/>
        <dbReference type="ChEBI" id="CHEBI:30616"/>
        <dbReference type="ChEBI" id="CHEBI:32551"/>
        <dbReference type="ChEBI" id="CHEBI:33019"/>
        <dbReference type="ChEBI" id="CHEBI:82748"/>
        <dbReference type="ChEBI" id="CHEBI:83665"/>
        <dbReference type="ChEBI" id="CHEBI:456215"/>
        <dbReference type="EC" id="6.3.4.19"/>
    </reaction>
</comment>
<keyword evidence="6" id="KW-0963">Cytoplasm</keyword>
<keyword evidence="1 6" id="KW-0436">Ligase</keyword>
<evidence type="ECO:0000256" key="3">
    <source>
        <dbReference type="ARBA" id="ARBA00022741"/>
    </source>
</evidence>
<dbReference type="Pfam" id="PF01171">
    <property type="entry name" value="ATP_bind_3"/>
    <property type="match status" value="1"/>
</dbReference>
<keyword evidence="9" id="KW-1185">Reference proteome</keyword>
<dbReference type="GO" id="GO:0005524">
    <property type="term" value="F:ATP binding"/>
    <property type="evidence" value="ECO:0007669"/>
    <property type="project" value="UniProtKB-UniRule"/>
</dbReference>
<organism evidence="8 9">
    <name type="scientific">Roseomonas acroporae</name>
    <dbReference type="NCBI Taxonomy" id="2937791"/>
    <lineage>
        <taxon>Bacteria</taxon>
        <taxon>Pseudomonadati</taxon>
        <taxon>Pseudomonadota</taxon>
        <taxon>Alphaproteobacteria</taxon>
        <taxon>Acetobacterales</taxon>
        <taxon>Roseomonadaceae</taxon>
        <taxon>Roseomonas</taxon>
    </lineage>
</organism>
<dbReference type="GO" id="GO:0006400">
    <property type="term" value="P:tRNA modification"/>
    <property type="evidence" value="ECO:0007669"/>
    <property type="project" value="UniProtKB-UniRule"/>
</dbReference>
<feature type="binding site" evidence="6">
    <location>
        <begin position="34"/>
        <end position="39"/>
    </location>
    <ligand>
        <name>ATP</name>
        <dbReference type="ChEBI" id="CHEBI:30616"/>
    </ligand>
</feature>
<dbReference type="GO" id="GO:0005737">
    <property type="term" value="C:cytoplasm"/>
    <property type="evidence" value="ECO:0007669"/>
    <property type="project" value="UniProtKB-SubCell"/>
</dbReference>
<keyword evidence="3 6" id="KW-0547">Nucleotide-binding</keyword>
<comment type="domain">
    <text evidence="6">The N-terminal region contains the highly conserved SGGXDS motif, predicted to be a P-loop motif involved in ATP binding.</text>
</comment>
<dbReference type="PANTHER" id="PTHR43033:SF5">
    <property type="entry name" value="TRNA(ILE)-LYSIDINE SYNTHETASE"/>
    <property type="match status" value="1"/>
</dbReference>
<keyword evidence="2 6" id="KW-0819">tRNA processing</keyword>
<dbReference type="InterPro" id="IPR011063">
    <property type="entry name" value="TilS/TtcA_N"/>
</dbReference>
<dbReference type="RefSeq" id="WP_248667516.1">
    <property type="nucleotide sequence ID" value="NZ_JALPRX010000057.1"/>
</dbReference>
<dbReference type="CDD" id="cd01992">
    <property type="entry name" value="TilS_N"/>
    <property type="match status" value="1"/>
</dbReference>
<evidence type="ECO:0000256" key="4">
    <source>
        <dbReference type="ARBA" id="ARBA00022840"/>
    </source>
</evidence>
<reference evidence="8" key="1">
    <citation type="submission" date="2022-04" db="EMBL/GenBank/DDBJ databases">
        <title>Roseomonas acroporae sp. nov., isolated from coral Acropora digitifera.</title>
        <authorList>
            <person name="Sun H."/>
        </authorList>
    </citation>
    <scope>NUCLEOTIDE SEQUENCE</scope>
    <source>
        <strain evidence="8">NAR14</strain>
    </source>
</reference>
<dbReference type="Gene3D" id="3.40.50.620">
    <property type="entry name" value="HUPs"/>
    <property type="match status" value="1"/>
</dbReference>
<keyword evidence="4 6" id="KW-0067">ATP-binding</keyword>
<dbReference type="GO" id="GO:0032267">
    <property type="term" value="F:tRNA(Ile)-lysidine synthase activity"/>
    <property type="evidence" value="ECO:0007669"/>
    <property type="project" value="UniProtKB-EC"/>
</dbReference>
<comment type="subcellular location">
    <subcellularLocation>
        <location evidence="6">Cytoplasm</location>
    </subcellularLocation>
</comment>
<accession>A0A9X1Y7G1</accession>
<evidence type="ECO:0000259" key="7">
    <source>
        <dbReference type="Pfam" id="PF01171"/>
    </source>
</evidence>
<gene>
    <name evidence="6 8" type="primary">tilS</name>
    <name evidence="8" type="ORF">M0638_13470</name>
</gene>
<dbReference type="HAMAP" id="MF_01161">
    <property type="entry name" value="tRNA_Ile_lys_synt"/>
    <property type="match status" value="1"/>
</dbReference>
<dbReference type="InterPro" id="IPR012795">
    <property type="entry name" value="tRNA_Ile_lys_synt_N"/>
</dbReference>
<proteinExistence type="inferred from homology"/>
<dbReference type="Proteomes" id="UP001139516">
    <property type="component" value="Unassembled WGS sequence"/>
</dbReference>
<dbReference type="NCBIfam" id="TIGR02432">
    <property type="entry name" value="lysidine_TilS_N"/>
    <property type="match status" value="1"/>
</dbReference>
<evidence type="ECO:0000313" key="8">
    <source>
        <dbReference type="EMBL" id="MCK8785394.1"/>
    </source>
</evidence>
<evidence type="ECO:0000256" key="5">
    <source>
        <dbReference type="ARBA" id="ARBA00048539"/>
    </source>
</evidence>
<evidence type="ECO:0000313" key="9">
    <source>
        <dbReference type="Proteomes" id="UP001139516"/>
    </source>
</evidence>
<dbReference type="AlphaFoldDB" id="A0A9X1Y7G1"/>
<comment type="caution">
    <text evidence="8">The sequence shown here is derived from an EMBL/GenBank/DDBJ whole genome shotgun (WGS) entry which is preliminary data.</text>
</comment>
<dbReference type="InterPro" id="IPR014729">
    <property type="entry name" value="Rossmann-like_a/b/a_fold"/>
</dbReference>
<name>A0A9X1Y7G1_9PROT</name>
<comment type="function">
    <text evidence="6">Ligates lysine onto the cytidine present at position 34 of the AUA codon-specific tRNA(Ile) that contains the anticodon CAU, in an ATP-dependent manner. Cytidine is converted to lysidine, thus changing the amino acid specificity of the tRNA from methionine to isoleucine.</text>
</comment>
<dbReference type="SUPFAM" id="SSF52402">
    <property type="entry name" value="Adenine nucleotide alpha hydrolases-like"/>
    <property type="match status" value="1"/>
</dbReference>
<dbReference type="EMBL" id="JALPRX010000057">
    <property type="protein sequence ID" value="MCK8785394.1"/>
    <property type="molecule type" value="Genomic_DNA"/>
</dbReference>
<evidence type="ECO:0000256" key="6">
    <source>
        <dbReference type="HAMAP-Rule" id="MF_01161"/>
    </source>
</evidence>
<dbReference type="InterPro" id="IPR012094">
    <property type="entry name" value="tRNA_Ile_lys_synt"/>
</dbReference>